<dbReference type="InterPro" id="IPR006158">
    <property type="entry name" value="Cobalamin-bd"/>
</dbReference>
<proteinExistence type="predicted"/>
<accession>A0ABW1E773</accession>
<dbReference type="SUPFAM" id="SSF52242">
    <property type="entry name" value="Cobalamin (vitamin B12)-binding domain"/>
    <property type="match status" value="1"/>
</dbReference>
<dbReference type="CDD" id="cd02065">
    <property type="entry name" value="B12-binding_like"/>
    <property type="match status" value="1"/>
</dbReference>
<evidence type="ECO:0000259" key="1">
    <source>
        <dbReference type="PROSITE" id="PS51332"/>
    </source>
</evidence>
<protein>
    <submittedName>
        <fullName evidence="2">Cobalamin B12-binding domain-containing protein</fullName>
    </submittedName>
</protein>
<evidence type="ECO:0000313" key="2">
    <source>
        <dbReference type="EMBL" id="MFC5856670.1"/>
    </source>
</evidence>
<name>A0ABW1E773_9ACTN</name>
<gene>
    <name evidence="2" type="ORF">ACFPZI_34455</name>
</gene>
<organism evidence="2 3">
    <name type="scientific">Streptomyces chlorus</name>
    <dbReference type="NCBI Taxonomy" id="887452"/>
    <lineage>
        <taxon>Bacteria</taxon>
        <taxon>Bacillati</taxon>
        <taxon>Actinomycetota</taxon>
        <taxon>Actinomycetes</taxon>
        <taxon>Kitasatosporales</taxon>
        <taxon>Streptomycetaceae</taxon>
        <taxon>Streptomyces</taxon>
    </lineage>
</organism>
<dbReference type="Proteomes" id="UP001596180">
    <property type="component" value="Unassembled WGS sequence"/>
</dbReference>
<dbReference type="Pfam" id="PF02310">
    <property type="entry name" value="B12-binding"/>
    <property type="match status" value="1"/>
</dbReference>
<dbReference type="Gene3D" id="3.40.50.280">
    <property type="entry name" value="Cobalamin-binding domain"/>
    <property type="match status" value="1"/>
</dbReference>
<dbReference type="PROSITE" id="PS51332">
    <property type="entry name" value="B12_BINDING"/>
    <property type="match status" value="1"/>
</dbReference>
<comment type="caution">
    <text evidence="2">The sequence shown here is derived from an EMBL/GenBank/DDBJ whole genome shotgun (WGS) entry which is preliminary data.</text>
</comment>
<dbReference type="EMBL" id="JBHSOA010000132">
    <property type="protein sequence ID" value="MFC5856670.1"/>
    <property type="molecule type" value="Genomic_DNA"/>
</dbReference>
<sequence>MLVTPSAGMQPTTARRGTAVVTGMASDSHTWNLVFLQLLLEENGFDVVNLGPCVPDDLLVDSCRSAGPDLVVISSVNGHGHQEGLRVIARLRAIAELAATPVVIGGKLDVIRGKDTRHAQRLTAAGFDAVFTEDARTMARFRCFLDTLNRHPATPSARRGVLV</sequence>
<keyword evidence="3" id="KW-1185">Reference proteome</keyword>
<evidence type="ECO:0000313" key="3">
    <source>
        <dbReference type="Proteomes" id="UP001596180"/>
    </source>
</evidence>
<feature type="domain" description="B12-binding" evidence="1">
    <location>
        <begin position="16"/>
        <end position="152"/>
    </location>
</feature>
<dbReference type="InterPro" id="IPR036724">
    <property type="entry name" value="Cobalamin-bd_sf"/>
</dbReference>
<reference evidence="3" key="1">
    <citation type="journal article" date="2019" name="Int. J. Syst. Evol. Microbiol.">
        <title>The Global Catalogue of Microorganisms (GCM) 10K type strain sequencing project: providing services to taxonomists for standard genome sequencing and annotation.</title>
        <authorList>
            <consortium name="The Broad Institute Genomics Platform"/>
            <consortium name="The Broad Institute Genome Sequencing Center for Infectious Disease"/>
            <person name="Wu L."/>
            <person name="Ma J."/>
        </authorList>
    </citation>
    <scope>NUCLEOTIDE SEQUENCE [LARGE SCALE GENOMIC DNA]</scope>
    <source>
        <strain evidence="3">JCM 10411</strain>
    </source>
</reference>
<dbReference type="RefSeq" id="WP_381371100.1">
    <property type="nucleotide sequence ID" value="NZ_JBHSOA010000132.1"/>
</dbReference>